<protein>
    <submittedName>
        <fullName evidence="1">Type II toxin-antitoxin system RelB/DinJ family antitoxin</fullName>
    </submittedName>
</protein>
<dbReference type="InterPro" id="IPR007337">
    <property type="entry name" value="RelB/DinJ"/>
</dbReference>
<proteinExistence type="predicted"/>
<comment type="caution">
    <text evidence="1">The sequence shown here is derived from an EMBL/GenBank/DDBJ whole genome shotgun (WGS) entry which is preliminary data.</text>
</comment>
<dbReference type="EMBL" id="RDCJ01000051">
    <property type="protein sequence ID" value="RMW49876.1"/>
    <property type="molecule type" value="Genomic_DNA"/>
</dbReference>
<evidence type="ECO:0000313" key="2">
    <source>
        <dbReference type="Proteomes" id="UP000276249"/>
    </source>
</evidence>
<dbReference type="RefSeq" id="WP_122217658.1">
    <property type="nucleotide sequence ID" value="NZ_CP115741.1"/>
</dbReference>
<reference evidence="1 2" key="1">
    <citation type="submission" date="2018-10" db="EMBL/GenBank/DDBJ databases">
        <title>Genome sequences of five Lactobacillus pentosus strains isolated from brines of traditionally fermented spanish-style green table olives and differences between them.</title>
        <authorList>
            <person name="Jimenez Diaz R."/>
        </authorList>
    </citation>
    <scope>NUCLEOTIDE SEQUENCE [LARGE SCALE GENOMIC DNA]</scope>
    <source>
        <strain evidence="1 2">IG10</strain>
    </source>
</reference>
<accession>A0ABD7IUD0</accession>
<organism evidence="1 2">
    <name type="scientific">Lactiplantibacillus pentosus</name>
    <name type="common">Lactobacillus pentosus</name>
    <dbReference type="NCBI Taxonomy" id="1589"/>
    <lineage>
        <taxon>Bacteria</taxon>
        <taxon>Bacillati</taxon>
        <taxon>Bacillota</taxon>
        <taxon>Bacilli</taxon>
        <taxon>Lactobacillales</taxon>
        <taxon>Lactobacillaceae</taxon>
        <taxon>Lactiplantibacillus</taxon>
    </lineage>
</organism>
<dbReference type="AlphaFoldDB" id="A0ABD7IUD0"/>
<evidence type="ECO:0000313" key="1">
    <source>
        <dbReference type="EMBL" id="RMW49876.1"/>
    </source>
</evidence>
<gene>
    <name evidence="1" type="ORF">D6U18_05495</name>
</gene>
<dbReference type="InterPro" id="IPR013321">
    <property type="entry name" value="Arc_rbn_hlx_hlx"/>
</dbReference>
<dbReference type="Proteomes" id="UP000276249">
    <property type="component" value="Unassembled WGS sequence"/>
</dbReference>
<dbReference type="NCBIfam" id="TIGR02384">
    <property type="entry name" value="RelB_DinJ"/>
    <property type="match status" value="1"/>
</dbReference>
<name>A0ABD7IUD0_LACPE</name>
<sequence>MTTRTDTNKTQLRVSVATADYDTANQLFHELGMDMTTAINLFLKQSIAVNGLPFRPHLITDTDKAIREAYSDQVQHFNNEADWQSSVHHELNKSD</sequence>
<dbReference type="Gene3D" id="1.10.1220.10">
    <property type="entry name" value="Met repressor-like"/>
    <property type="match status" value="1"/>
</dbReference>